<dbReference type="EC" id="3.2.1.14" evidence="2"/>
<dbReference type="InterPro" id="IPR017853">
    <property type="entry name" value="GH"/>
</dbReference>
<feature type="domain" description="GH18" evidence="11">
    <location>
        <begin position="29"/>
        <end position="318"/>
    </location>
</feature>
<protein>
    <recommendedName>
        <fullName evidence="2">chitinase</fullName>
        <ecNumber evidence="2">3.2.1.14</ecNumber>
    </recommendedName>
</protein>
<keyword evidence="6 8" id="KW-0326">Glycosidase</keyword>
<comment type="similarity">
    <text evidence="9">Belongs to the glycosyl hydrolase 18 family.</text>
</comment>
<evidence type="ECO:0000256" key="7">
    <source>
        <dbReference type="ARBA" id="ARBA00023326"/>
    </source>
</evidence>
<dbReference type="GO" id="GO:0008843">
    <property type="term" value="F:endochitinase activity"/>
    <property type="evidence" value="ECO:0007669"/>
    <property type="project" value="UniProtKB-EC"/>
</dbReference>
<evidence type="ECO:0000256" key="3">
    <source>
        <dbReference type="ARBA" id="ARBA00022801"/>
    </source>
</evidence>
<comment type="catalytic activity">
    <reaction evidence="1">
        <text>Random endo-hydrolysis of N-acetyl-beta-D-glucosaminide (1-&gt;4)-beta-linkages in chitin and chitodextrins.</text>
        <dbReference type="EC" id="3.2.1.14"/>
    </reaction>
</comment>
<dbReference type="GO" id="GO:0005576">
    <property type="term" value="C:extracellular region"/>
    <property type="evidence" value="ECO:0007669"/>
    <property type="project" value="TreeGrafter"/>
</dbReference>
<accession>A0AAQ3RDE8</accession>
<dbReference type="InterPro" id="IPR001579">
    <property type="entry name" value="Glyco_hydro_18_chit_AS"/>
</dbReference>
<dbReference type="EMBL" id="CP138588">
    <property type="protein sequence ID" value="WPH03058.1"/>
    <property type="molecule type" value="Genomic_DNA"/>
</dbReference>
<keyword evidence="4" id="KW-0146">Chitin degradation</keyword>
<dbReference type="GO" id="GO:0006032">
    <property type="term" value="P:chitin catabolic process"/>
    <property type="evidence" value="ECO:0007669"/>
    <property type="project" value="UniProtKB-KW"/>
</dbReference>
<dbReference type="PANTHER" id="PTHR45708">
    <property type="entry name" value="ENDOCHITINASE"/>
    <property type="match status" value="1"/>
</dbReference>
<dbReference type="InterPro" id="IPR001223">
    <property type="entry name" value="Glyco_hydro18_cat"/>
</dbReference>
<feature type="signal peptide" evidence="10">
    <location>
        <begin position="1"/>
        <end position="18"/>
    </location>
</feature>
<dbReference type="PROSITE" id="PS01095">
    <property type="entry name" value="GH18_1"/>
    <property type="match status" value="1"/>
</dbReference>
<keyword evidence="13" id="KW-1185">Reference proteome</keyword>
<dbReference type="InterPro" id="IPR050542">
    <property type="entry name" value="Glycosyl_Hydrlase18_Chitinase"/>
</dbReference>
<evidence type="ECO:0000256" key="4">
    <source>
        <dbReference type="ARBA" id="ARBA00023024"/>
    </source>
</evidence>
<sequence length="384" mass="41364">MRVVGFSLIAAFATGALARPALVERAGTQKLVTYVQTFHTTDNQPLSLLPLRDDDSGVTHVNLAALHVNGPGQITLNDNNPNSTFYDQVWEDVEQLQSSGIKVLIMIGGAAQGSYQRLCGSSTPAVIDESMYGPLRDTLRYHNIDGVDLDIEETVDISCAHVLLNRFDQDFGSNFLLTMAPVASNLIPGGPGLSGFDYVQLDSQATSPTRPNGKLVSWYNGQFYNGWGDASSAVNYDSIISSGNWASSRIVLGVLDNSNDGGSGFVSLPTLEQTITNIKTLHGDFGGVVSWEYWDAGGRDNVSNYDWIKNVGDALFRNQIDNKATLIPVLETADTPQAPWPVSQDVLVAAGAEWMQAVWALNTTSGNLDLAAKKLHLDLGEGVL</sequence>
<evidence type="ECO:0000256" key="1">
    <source>
        <dbReference type="ARBA" id="ARBA00000822"/>
    </source>
</evidence>
<evidence type="ECO:0000256" key="9">
    <source>
        <dbReference type="RuleBase" id="RU004453"/>
    </source>
</evidence>
<reference evidence="12 13" key="1">
    <citation type="submission" date="2023-11" db="EMBL/GenBank/DDBJ databases">
        <title>An acidophilic fungus is an integral part of prey digestion in a carnivorous sundew plant.</title>
        <authorList>
            <person name="Tsai I.J."/>
        </authorList>
    </citation>
    <scope>NUCLEOTIDE SEQUENCE [LARGE SCALE GENOMIC DNA]</scope>
    <source>
        <strain evidence="12">169a</strain>
    </source>
</reference>
<keyword evidence="7" id="KW-0624">Polysaccharide degradation</keyword>
<proteinExistence type="inferred from homology"/>
<evidence type="ECO:0000259" key="11">
    <source>
        <dbReference type="PROSITE" id="PS51910"/>
    </source>
</evidence>
<dbReference type="SUPFAM" id="SSF51445">
    <property type="entry name" value="(Trans)glycosidases"/>
    <property type="match status" value="1"/>
</dbReference>
<evidence type="ECO:0000313" key="13">
    <source>
        <dbReference type="Proteomes" id="UP001303373"/>
    </source>
</evidence>
<keyword evidence="10" id="KW-0732">Signal</keyword>
<dbReference type="Pfam" id="PF00704">
    <property type="entry name" value="Glyco_hydro_18"/>
    <property type="match status" value="1"/>
</dbReference>
<organism evidence="12 13">
    <name type="scientific">Acrodontium crateriforme</name>
    <dbReference type="NCBI Taxonomy" id="150365"/>
    <lineage>
        <taxon>Eukaryota</taxon>
        <taxon>Fungi</taxon>
        <taxon>Dikarya</taxon>
        <taxon>Ascomycota</taxon>
        <taxon>Pezizomycotina</taxon>
        <taxon>Dothideomycetes</taxon>
        <taxon>Dothideomycetidae</taxon>
        <taxon>Mycosphaerellales</taxon>
        <taxon>Teratosphaeriaceae</taxon>
        <taxon>Acrodontium</taxon>
    </lineage>
</organism>
<dbReference type="GO" id="GO:0000272">
    <property type="term" value="P:polysaccharide catabolic process"/>
    <property type="evidence" value="ECO:0007669"/>
    <property type="project" value="UniProtKB-KW"/>
</dbReference>
<keyword evidence="5" id="KW-0119">Carbohydrate metabolism</keyword>
<keyword evidence="3 8" id="KW-0378">Hydrolase</keyword>
<dbReference type="PROSITE" id="PS51910">
    <property type="entry name" value="GH18_2"/>
    <property type="match status" value="1"/>
</dbReference>
<feature type="chain" id="PRO_5042902073" description="chitinase" evidence="10">
    <location>
        <begin position="19"/>
        <end position="384"/>
    </location>
</feature>
<dbReference type="AlphaFoldDB" id="A0AAQ3RDE8"/>
<dbReference type="PANTHER" id="PTHR45708:SF60">
    <property type="entry name" value="III CHITINASE, PUTATIVE (AFU_ORTHOLOGUE AFUA_5G03850)-RELATED"/>
    <property type="match status" value="1"/>
</dbReference>
<evidence type="ECO:0000256" key="10">
    <source>
        <dbReference type="SAM" id="SignalP"/>
    </source>
</evidence>
<evidence type="ECO:0000256" key="2">
    <source>
        <dbReference type="ARBA" id="ARBA00012729"/>
    </source>
</evidence>
<gene>
    <name evidence="12" type="ORF">R9X50_00593200</name>
</gene>
<name>A0AAQ3RDE8_9PEZI</name>
<evidence type="ECO:0000256" key="8">
    <source>
        <dbReference type="RuleBase" id="RU000489"/>
    </source>
</evidence>
<dbReference type="Proteomes" id="UP001303373">
    <property type="component" value="Chromosome 9"/>
</dbReference>
<evidence type="ECO:0000256" key="6">
    <source>
        <dbReference type="ARBA" id="ARBA00023295"/>
    </source>
</evidence>
<evidence type="ECO:0000313" key="12">
    <source>
        <dbReference type="EMBL" id="WPH03058.1"/>
    </source>
</evidence>
<dbReference type="Gene3D" id="3.20.20.80">
    <property type="entry name" value="Glycosidases"/>
    <property type="match status" value="1"/>
</dbReference>
<evidence type="ECO:0000256" key="5">
    <source>
        <dbReference type="ARBA" id="ARBA00023277"/>
    </source>
</evidence>